<feature type="domain" description="HTH marR-type" evidence="6">
    <location>
        <begin position="25"/>
        <end position="155"/>
    </location>
</feature>
<keyword evidence="2" id="KW-0963">Cytoplasm</keyword>
<dbReference type="GO" id="GO:0003700">
    <property type="term" value="F:DNA-binding transcription factor activity"/>
    <property type="evidence" value="ECO:0007669"/>
    <property type="project" value="InterPro"/>
</dbReference>
<dbReference type="PRINTS" id="PR00598">
    <property type="entry name" value="HTHMARR"/>
</dbReference>
<dbReference type="FunFam" id="1.10.10.10:FF:000163">
    <property type="entry name" value="MarR family transcriptional regulator"/>
    <property type="match status" value="1"/>
</dbReference>
<protein>
    <submittedName>
        <fullName evidence="7">Organic hydroperoxide resistance transcriptional regulator</fullName>
    </submittedName>
</protein>
<evidence type="ECO:0000256" key="1">
    <source>
        <dbReference type="ARBA" id="ARBA00004496"/>
    </source>
</evidence>
<comment type="caution">
    <text evidence="7">The sequence shown here is derived from an EMBL/GenBank/DDBJ whole genome shotgun (WGS) entry which is preliminary data.</text>
</comment>
<organism evidence="7">
    <name type="scientific">bioreactor metagenome</name>
    <dbReference type="NCBI Taxonomy" id="1076179"/>
    <lineage>
        <taxon>unclassified sequences</taxon>
        <taxon>metagenomes</taxon>
        <taxon>ecological metagenomes</taxon>
    </lineage>
</organism>
<dbReference type="Pfam" id="PF22381">
    <property type="entry name" value="Staph_reg_Sar_Rot"/>
    <property type="match status" value="1"/>
</dbReference>
<evidence type="ECO:0000256" key="2">
    <source>
        <dbReference type="ARBA" id="ARBA00022490"/>
    </source>
</evidence>
<dbReference type="EMBL" id="VSSQ01042130">
    <property type="protein sequence ID" value="MPM95662.1"/>
    <property type="molecule type" value="Genomic_DNA"/>
</dbReference>
<reference evidence="7" key="1">
    <citation type="submission" date="2019-08" db="EMBL/GenBank/DDBJ databases">
        <authorList>
            <person name="Kucharzyk K."/>
            <person name="Murdoch R.W."/>
            <person name="Higgins S."/>
            <person name="Loffler F."/>
        </authorList>
    </citation>
    <scope>NUCLEOTIDE SEQUENCE</scope>
</reference>
<dbReference type="PROSITE" id="PS50995">
    <property type="entry name" value="HTH_MARR_2"/>
    <property type="match status" value="1"/>
</dbReference>
<gene>
    <name evidence="7" type="primary">ohrR_12</name>
    <name evidence="7" type="ORF">SDC9_142817</name>
</gene>
<accession>A0A645E505</accession>
<dbReference type="InterPro" id="IPR036390">
    <property type="entry name" value="WH_DNA-bd_sf"/>
</dbReference>
<keyword evidence="5" id="KW-0804">Transcription</keyword>
<keyword evidence="3" id="KW-0805">Transcription regulation</keyword>
<evidence type="ECO:0000313" key="7">
    <source>
        <dbReference type="EMBL" id="MPM95662.1"/>
    </source>
</evidence>
<dbReference type="GO" id="GO:0006950">
    <property type="term" value="P:response to stress"/>
    <property type="evidence" value="ECO:0007669"/>
    <property type="project" value="TreeGrafter"/>
</dbReference>
<keyword evidence="4" id="KW-0238">DNA-binding</keyword>
<proteinExistence type="predicted"/>
<name>A0A645E505_9ZZZZ</name>
<evidence type="ECO:0000256" key="4">
    <source>
        <dbReference type="ARBA" id="ARBA00023125"/>
    </source>
</evidence>
<dbReference type="PANTHER" id="PTHR33164:SF5">
    <property type="entry name" value="ORGANIC HYDROPEROXIDE RESISTANCE TRANSCRIPTIONAL REGULATOR"/>
    <property type="match status" value="1"/>
</dbReference>
<comment type="subcellular location">
    <subcellularLocation>
        <location evidence="1">Cytoplasm</location>
    </subcellularLocation>
</comment>
<dbReference type="InterPro" id="IPR055166">
    <property type="entry name" value="Transc_reg_Sar_Rot_HTH"/>
</dbReference>
<dbReference type="PANTHER" id="PTHR33164">
    <property type="entry name" value="TRANSCRIPTIONAL REGULATOR, MARR FAMILY"/>
    <property type="match status" value="1"/>
</dbReference>
<dbReference type="GO" id="GO:0005737">
    <property type="term" value="C:cytoplasm"/>
    <property type="evidence" value="ECO:0007669"/>
    <property type="project" value="UniProtKB-SubCell"/>
</dbReference>
<evidence type="ECO:0000259" key="6">
    <source>
        <dbReference type="PROSITE" id="PS50995"/>
    </source>
</evidence>
<dbReference type="AlphaFoldDB" id="A0A645E505"/>
<sequence length="157" mass="17561">MSEQANGNTTLCGEPNGKYDALLLQNQLCFPLYAVSKEVVRLYKPFLDEIGLTYTQYIAMMVLWEKRSLTVKELGEYLYLDSGTLTPLLKKMEAQGLVSRQRNAADERSVIVSVTAEGEALRARAATIPERIGACLPLSKDEAETLYQLLYKVLHAI</sequence>
<dbReference type="SUPFAM" id="SSF46785">
    <property type="entry name" value="Winged helix' DNA-binding domain"/>
    <property type="match status" value="1"/>
</dbReference>
<evidence type="ECO:0000256" key="5">
    <source>
        <dbReference type="ARBA" id="ARBA00023163"/>
    </source>
</evidence>
<dbReference type="GO" id="GO:0003677">
    <property type="term" value="F:DNA binding"/>
    <property type="evidence" value="ECO:0007669"/>
    <property type="project" value="UniProtKB-KW"/>
</dbReference>
<dbReference type="InterPro" id="IPR036388">
    <property type="entry name" value="WH-like_DNA-bd_sf"/>
</dbReference>
<dbReference type="InterPro" id="IPR039422">
    <property type="entry name" value="MarR/SlyA-like"/>
</dbReference>
<evidence type="ECO:0000256" key="3">
    <source>
        <dbReference type="ARBA" id="ARBA00023015"/>
    </source>
</evidence>
<dbReference type="InterPro" id="IPR000835">
    <property type="entry name" value="HTH_MarR-typ"/>
</dbReference>
<dbReference type="Gene3D" id="1.10.10.10">
    <property type="entry name" value="Winged helix-like DNA-binding domain superfamily/Winged helix DNA-binding domain"/>
    <property type="match status" value="1"/>
</dbReference>
<dbReference type="SMART" id="SM00347">
    <property type="entry name" value="HTH_MARR"/>
    <property type="match status" value="1"/>
</dbReference>